<dbReference type="GO" id="GO:0016301">
    <property type="term" value="F:kinase activity"/>
    <property type="evidence" value="ECO:0007669"/>
    <property type="project" value="UniProtKB-KW"/>
</dbReference>
<dbReference type="eggNOG" id="KOG2878">
    <property type="taxonomic scope" value="Eukaryota"/>
</dbReference>
<evidence type="ECO:0000256" key="9">
    <source>
        <dbReference type="ARBA" id="ARBA00061312"/>
    </source>
</evidence>
<dbReference type="InParanoid" id="H2AQP9"/>
<dbReference type="FunCoup" id="H2AQP9">
    <property type="interactions" value="373"/>
</dbReference>
<dbReference type="STRING" id="1071382.H2AQP9"/>
<evidence type="ECO:0008006" key="12">
    <source>
        <dbReference type="Google" id="ProtNLM"/>
    </source>
</evidence>
<keyword evidence="6" id="KW-0418">Kinase</keyword>
<evidence type="ECO:0000313" key="10">
    <source>
        <dbReference type="EMBL" id="CCF56699.1"/>
    </source>
</evidence>
<keyword evidence="8" id="KW-0539">Nucleus</keyword>
<evidence type="ECO:0000313" key="11">
    <source>
        <dbReference type="Proteomes" id="UP000005220"/>
    </source>
</evidence>
<dbReference type="RefSeq" id="XP_003955834.1">
    <property type="nucleotide sequence ID" value="XM_003955785.1"/>
</dbReference>
<evidence type="ECO:0000256" key="5">
    <source>
        <dbReference type="ARBA" id="ARBA00022741"/>
    </source>
</evidence>
<dbReference type="PANTHER" id="PTHR10285">
    <property type="entry name" value="URIDINE KINASE"/>
    <property type="match status" value="1"/>
</dbReference>
<dbReference type="GO" id="GO:0005737">
    <property type="term" value="C:cytoplasm"/>
    <property type="evidence" value="ECO:0007669"/>
    <property type="project" value="UniProtKB-SubCell"/>
</dbReference>
<dbReference type="GO" id="GO:0005634">
    <property type="term" value="C:nucleus"/>
    <property type="evidence" value="ECO:0007669"/>
    <property type="project" value="UniProtKB-SubCell"/>
</dbReference>
<dbReference type="AlphaFoldDB" id="H2AQP9"/>
<evidence type="ECO:0000256" key="3">
    <source>
        <dbReference type="ARBA" id="ARBA00022490"/>
    </source>
</evidence>
<dbReference type="SUPFAM" id="SSF52540">
    <property type="entry name" value="P-loop containing nucleoside triphosphate hydrolases"/>
    <property type="match status" value="1"/>
</dbReference>
<reference evidence="10 11" key="1">
    <citation type="journal article" date="2011" name="Proc. Natl. Acad. Sci. U.S.A.">
        <title>Evolutionary erosion of yeast sex chromosomes by mating-type switching accidents.</title>
        <authorList>
            <person name="Gordon J.L."/>
            <person name="Armisen D."/>
            <person name="Proux-Wera E."/>
            <person name="Oheigeartaigh S.S."/>
            <person name="Byrne K.P."/>
            <person name="Wolfe K.H."/>
        </authorList>
    </citation>
    <scope>NUCLEOTIDE SEQUENCE [LARGE SCALE GENOMIC DNA]</scope>
    <source>
        <strain evidence="11">ATCC 22294 / BCRC 22015 / CBS 2517 / CECT 1963 / NBRC 1671 / NRRL Y-8276</strain>
    </source>
</reference>
<proteinExistence type="inferred from homology"/>
<dbReference type="GO" id="GO:0005524">
    <property type="term" value="F:ATP binding"/>
    <property type="evidence" value="ECO:0007669"/>
    <property type="project" value="UniProtKB-KW"/>
</dbReference>
<evidence type="ECO:0000256" key="4">
    <source>
        <dbReference type="ARBA" id="ARBA00022679"/>
    </source>
</evidence>
<gene>
    <name evidence="10" type="primary">KAFR0B04030</name>
    <name evidence="10" type="ORF">KAFR_0B04030</name>
</gene>
<dbReference type="HOGENOM" id="CLU_056986_1_0_1"/>
<keyword evidence="4" id="KW-0808">Transferase</keyword>
<comment type="similarity">
    <text evidence="9">Belongs to the GLYK kinase family.</text>
</comment>
<dbReference type="Gene3D" id="3.40.50.300">
    <property type="entry name" value="P-loop containing nucleotide triphosphate hydrolases"/>
    <property type="match status" value="1"/>
</dbReference>
<keyword evidence="5" id="KW-0547">Nucleotide-binding</keyword>
<dbReference type="GeneID" id="13883238"/>
<keyword evidence="7" id="KW-0067">ATP-binding</keyword>
<sequence length="291" mass="33229">MVDNKVIDYTFEFVDTYIPQWFETGTKGPLFIYVSGPQGSGKTFTSQKLYEHLVSQYGEEKNIALASIDDFYLTHEAQISLNSQYPNNKLLQGRGLPGTHDMSLLNSCLRSILQSESNGEDKDTVLLPRYDKSKFNGEGDRSEEVARVKLPVDIFILEGWFLGFNPILGNLGEEVETMVEGDMIDVNAKLFMYGDLMWKNPEIHSLGIVFDTDDINNVYEWRLEQEHRSIELNGSGMTNEKVKLFVDKYFPCYQLYYEALVRSENLGSIATLTLGIDLNRNTYSTKTRSIE</sequence>
<dbReference type="FunFam" id="3.40.50.300:FF:001691">
    <property type="entry name" value="Probable ATP-dependent kinase TDA10"/>
    <property type="match status" value="1"/>
</dbReference>
<evidence type="ECO:0000256" key="1">
    <source>
        <dbReference type="ARBA" id="ARBA00004123"/>
    </source>
</evidence>
<evidence type="ECO:0000256" key="6">
    <source>
        <dbReference type="ARBA" id="ARBA00022777"/>
    </source>
</evidence>
<dbReference type="KEGG" id="kaf:KAFR_0B04030"/>
<protein>
    <recommendedName>
        <fullName evidence="12">Phosphoribulokinase/uridine kinase domain-containing protein</fullName>
    </recommendedName>
</protein>
<organism evidence="10 11">
    <name type="scientific">Kazachstania africana (strain ATCC 22294 / BCRC 22015 / CBS 2517 / CECT 1963 / NBRC 1671 / NRRL Y-8276)</name>
    <name type="common">Yeast</name>
    <name type="synonym">Kluyveromyces africanus</name>
    <dbReference type="NCBI Taxonomy" id="1071382"/>
    <lineage>
        <taxon>Eukaryota</taxon>
        <taxon>Fungi</taxon>
        <taxon>Dikarya</taxon>
        <taxon>Ascomycota</taxon>
        <taxon>Saccharomycotina</taxon>
        <taxon>Saccharomycetes</taxon>
        <taxon>Saccharomycetales</taxon>
        <taxon>Saccharomycetaceae</taxon>
        <taxon>Kazachstania</taxon>
    </lineage>
</organism>
<evidence type="ECO:0000256" key="7">
    <source>
        <dbReference type="ARBA" id="ARBA00022840"/>
    </source>
</evidence>
<dbReference type="Proteomes" id="UP000005220">
    <property type="component" value="Chromosome 2"/>
</dbReference>
<accession>H2AQP9</accession>
<dbReference type="EMBL" id="HE650822">
    <property type="protein sequence ID" value="CCF56699.1"/>
    <property type="molecule type" value="Genomic_DNA"/>
</dbReference>
<evidence type="ECO:0000256" key="2">
    <source>
        <dbReference type="ARBA" id="ARBA00004496"/>
    </source>
</evidence>
<keyword evidence="3" id="KW-0963">Cytoplasm</keyword>
<comment type="subcellular location">
    <subcellularLocation>
        <location evidence="2">Cytoplasm</location>
    </subcellularLocation>
    <subcellularLocation>
        <location evidence="1">Nucleus</location>
    </subcellularLocation>
</comment>
<dbReference type="InterPro" id="IPR027417">
    <property type="entry name" value="P-loop_NTPase"/>
</dbReference>
<evidence type="ECO:0000256" key="8">
    <source>
        <dbReference type="ARBA" id="ARBA00023242"/>
    </source>
</evidence>
<name>H2AQP9_KAZAF</name>
<dbReference type="OrthoDB" id="347435at2759"/>
<keyword evidence="11" id="KW-1185">Reference proteome</keyword>